<comment type="caution">
    <text evidence="2">The sequence shown here is derived from an EMBL/GenBank/DDBJ whole genome shotgun (WGS) entry which is preliminary data.</text>
</comment>
<feature type="domain" description="Endonuclease/exonuclease/phosphatase" evidence="1">
    <location>
        <begin position="4"/>
        <end position="267"/>
    </location>
</feature>
<dbReference type="EMBL" id="PXWF02000302">
    <property type="protein sequence ID" value="PWF42092.1"/>
    <property type="molecule type" value="Genomic_DNA"/>
</dbReference>
<keyword evidence="2" id="KW-0378">Hydrolase</keyword>
<name>A0A2U2HEP7_9BURK</name>
<evidence type="ECO:0000313" key="2">
    <source>
        <dbReference type="EMBL" id="PWF42092.1"/>
    </source>
</evidence>
<dbReference type="PANTHER" id="PTHR14859:SF0">
    <property type="entry name" value="ENDONUCLEASE_EXONUCLEASE_PHOSPHATASE FAMILY PROTEIN, EXPRESSED"/>
    <property type="match status" value="1"/>
</dbReference>
<dbReference type="PANTHER" id="PTHR14859">
    <property type="entry name" value="CALCOFLUOR WHITE HYPERSENSITIVE PROTEIN PRECURSOR"/>
    <property type="match status" value="1"/>
</dbReference>
<dbReference type="GO" id="GO:0006506">
    <property type="term" value="P:GPI anchor biosynthetic process"/>
    <property type="evidence" value="ECO:0007669"/>
    <property type="project" value="TreeGrafter"/>
</dbReference>
<dbReference type="GO" id="GO:0016020">
    <property type="term" value="C:membrane"/>
    <property type="evidence" value="ECO:0007669"/>
    <property type="project" value="GOC"/>
</dbReference>
<organism evidence="2 3">
    <name type="scientific">Massilia glaciei</name>
    <dbReference type="NCBI Taxonomy" id="1524097"/>
    <lineage>
        <taxon>Bacteria</taxon>
        <taxon>Pseudomonadati</taxon>
        <taxon>Pseudomonadota</taxon>
        <taxon>Betaproteobacteria</taxon>
        <taxon>Burkholderiales</taxon>
        <taxon>Oxalobacteraceae</taxon>
        <taxon>Telluria group</taxon>
        <taxon>Massilia</taxon>
    </lineage>
</organism>
<accession>A0A2U2HEP7</accession>
<gene>
    <name evidence="2" type="ORF">C7C56_023305</name>
</gene>
<dbReference type="InterPro" id="IPR005135">
    <property type="entry name" value="Endo/exonuclease/phosphatase"/>
</dbReference>
<dbReference type="SUPFAM" id="SSF56219">
    <property type="entry name" value="DNase I-like"/>
    <property type="match status" value="1"/>
</dbReference>
<dbReference type="Proteomes" id="UP000241421">
    <property type="component" value="Unassembled WGS sequence"/>
</dbReference>
<dbReference type="AlphaFoldDB" id="A0A2U2HEP7"/>
<evidence type="ECO:0000313" key="3">
    <source>
        <dbReference type="Proteomes" id="UP000241421"/>
    </source>
</evidence>
<proteinExistence type="predicted"/>
<dbReference type="InterPro" id="IPR036691">
    <property type="entry name" value="Endo/exonu/phosph_ase_sf"/>
</dbReference>
<sequence length="282" mass="30756">MKIITWNMQRGRGTDGVADLGRAVAMLRAFSDFDVLCLQEVACGYTDLDGYDGSDQFAEMATLLPGYTALNGKTDDANAHPPRAFGNMMFSRYPVLQACRHSLPWPAEDGVMSMQRGALEATVDTPSGPLRVCTTHLEYFSPRQRAAQVERLRELHVEAIMHARTSRPGLFKHGPFAVVPRAAAAVLTGDCNFLPDSTDHARLLAPFDDASIPPYLDAWALAHPGQAHAPTVGLHDASPEPDRPFTIDYIYLSADLAPRVRRLEVHGDATGSAHQPVLLELG</sequence>
<dbReference type="RefSeq" id="WP_106759745.1">
    <property type="nucleotide sequence ID" value="NZ_PXWF02000302.1"/>
</dbReference>
<dbReference type="Gene3D" id="3.60.10.10">
    <property type="entry name" value="Endonuclease/exonuclease/phosphatase"/>
    <property type="match status" value="1"/>
</dbReference>
<evidence type="ECO:0000259" key="1">
    <source>
        <dbReference type="Pfam" id="PF03372"/>
    </source>
</evidence>
<keyword evidence="3" id="KW-1185">Reference proteome</keyword>
<dbReference type="OrthoDB" id="5294090at2"/>
<dbReference type="InterPro" id="IPR051916">
    <property type="entry name" value="GPI-anchor_lipid_remodeler"/>
</dbReference>
<protein>
    <submittedName>
        <fullName evidence="2">Endonuclease</fullName>
    </submittedName>
</protein>
<dbReference type="Pfam" id="PF03372">
    <property type="entry name" value="Exo_endo_phos"/>
    <property type="match status" value="1"/>
</dbReference>
<dbReference type="GO" id="GO:0004519">
    <property type="term" value="F:endonuclease activity"/>
    <property type="evidence" value="ECO:0007669"/>
    <property type="project" value="UniProtKB-KW"/>
</dbReference>
<keyword evidence="2" id="KW-0540">Nuclease</keyword>
<reference evidence="2 3" key="1">
    <citation type="submission" date="2018-04" db="EMBL/GenBank/DDBJ databases">
        <title>Massilia violaceinigra sp. nov., a novel purple-pigmented bacterium isolated from Tianshan glacier, Xinjiang, China.</title>
        <authorList>
            <person name="Wang H."/>
        </authorList>
    </citation>
    <scope>NUCLEOTIDE SEQUENCE [LARGE SCALE GENOMIC DNA]</scope>
    <source>
        <strain evidence="2 3">B448-2</strain>
    </source>
</reference>
<keyword evidence="2" id="KW-0255">Endonuclease</keyword>